<proteinExistence type="predicted"/>
<dbReference type="AlphaFoldDB" id="A0A1H6YR41"/>
<evidence type="ECO:0000313" key="1">
    <source>
        <dbReference type="EMBL" id="SEJ41417.1"/>
    </source>
</evidence>
<accession>A0A1H6YR41</accession>
<organism evidence="1 2">
    <name type="scientific">Paraburkholderia diazotrophica</name>
    <dbReference type="NCBI Taxonomy" id="667676"/>
    <lineage>
        <taxon>Bacteria</taxon>
        <taxon>Pseudomonadati</taxon>
        <taxon>Pseudomonadota</taxon>
        <taxon>Betaproteobacteria</taxon>
        <taxon>Burkholderiales</taxon>
        <taxon>Burkholderiaceae</taxon>
        <taxon>Paraburkholderia</taxon>
    </lineage>
</organism>
<keyword evidence="2" id="KW-1185">Reference proteome</keyword>
<dbReference type="RefSeq" id="WP_143062267.1">
    <property type="nucleotide sequence ID" value="NZ_FNYE01000010.1"/>
</dbReference>
<dbReference type="OrthoDB" id="9061022at2"/>
<dbReference type="Proteomes" id="UP000198866">
    <property type="component" value="Unassembled WGS sequence"/>
</dbReference>
<sequence length="466" mass="51646">MLDTAVFSNGFRSTSAQSRQRSSRVARSHSGVVPYALVFVDTDSVGSPNSTSVDPFAYLQQSITLNRSLLAAGLPRLTVATNVADRVEHYLADVAGDWRPDVLQLKPSTLELPKLTRFYGAHFKLDLLEQAAATLREGQLLMLLDTDMLALRGVSAELLLRCRATGVGAYDITDQEFSAYGESRVIADLETVAGKRLINPRWFGGETLLASAAFIDKLVPLARICFERYRSSIGQLNHHGDEAFVSAALNLLAEEGQQIVDIGAHRLVGRHWSGNTHRDLRWYKGCALLHLPDSKRLLERQARRPTFSAARIWRRLVLAHAFNRMLWPLRQWRRARARVRLMPAGRAARVDVLIFDANASRLSALASRLTSRGVVVMPVLTMEEARDAARRLDPRVIVTSSPFAGVDDGDVSDAGLRSAAGAGRPVMIAFSADDARLDWTQWDGWFPRSADPGEVVEAVMEALRRR</sequence>
<dbReference type="EMBL" id="FNYE01000010">
    <property type="protein sequence ID" value="SEJ41417.1"/>
    <property type="molecule type" value="Genomic_DNA"/>
</dbReference>
<evidence type="ECO:0000313" key="2">
    <source>
        <dbReference type="Proteomes" id="UP000198866"/>
    </source>
</evidence>
<dbReference type="STRING" id="667676.SAMN05192539_1010167"/>
<protein>
    <submittedName>
        <fullName evidence="1">Uncharacterized protein</fullName>
    </submittedName>
</protein>
<name>A0A1H6YR41_9BURK</name>
<gene>
    <name evidence="1" type="ORF">SAMN05192539_1010167</name>
</gene>
<reference evidence="2" key="1">
    <citation type="submission" date="2016-10" db="EMBL/GenBank/DDBJ databases">
        <authorList>
            <person name="Varghese N."/>
            <person name="Submissions S."/>
        </authorList>
    </citation>
    <scope>NUCLEOTIDE SEQUENCE [LARGE SCALE GENOMIC DNA]</scope>
    <source>
        <strain evidence="2">LMG 26031</strain>
    </source>
</reference>